<feature type="signal peptide" evidence="2">
    <location>
        <begin position="1"/>
        <end position="19"/>
    </location>
</feature>
<keyword evidence="2" id="KW-0732">Signal</keyword>
<accession>A0ABS3DUZ9</accession>
<dbReference type="PROSITE" id="PS51257">
    <property type="entry name" value="PROKAR_LIPOPROTEIN"/>
    <property type="match status" value="1"/>
</dbReference>
<organism evidence="3 4">
    <name type="scientific">Halobacillus kuroshimensis</name>
    <dbReference type="NCBI Taxonomy" id="302481"/>
    <lineage>
        <taxon>Bacteria</taxon>
        <taxon>Bacillati</taxon>
        <taxon>Bacillota</taxon>
        <taxon>Bacilli</taxon>
        <taxon>Bacillales</taxon>
        <taxon>Bacillaceae</taxon>
        <taxon>Halobacillus</taxon>
    </lineage>
</organism>
<evidence type="ECO:0000313" key="4">
    <source>
        <dbReference type="Proteomes" id="UP000663970"/>
    </source>
</evidence>
<dbReference type="Proteomes" id="UP000663970">
    <property type="component" value="Unassembled WGS sequence"/>
</dbReference>
<dbReference type="RefSeq" id="WP_206933270.1">
    <property type="nucleotide sequence ID" value="NZ_JAEKJY010000002.1"/>
</dbReference>
<evidence type="ECO:0000313" key="3">
    <source>
        <dbReference type="EMBL" id="MBN8235152.1"/>
    </source>
</evidence>
<sequence>MKKWCFLLIFVLTLTACNASESKETTGDMEEAAKTVEEVEPVEDTSAEPEPFEEPETVEEESPDAQEEEAEAVVPEEPDGTESEETIAEPEETEPEEEPEQEPEAIEKEVQSEPETNPVTGFNPLLGEWFSEEDLSATTFNEDGTLTYDDYRSGGGGAGTYTYTDNYNMSFTINGNQLAGKLENGILYMGEPQTDNAIMYNKIITDDSPPLSQGPLEQSKILGDWDEFYGETFGYTFTEEGKVYAGWDTVEEGSYKISGQKLLLTYPDGTLTGELVGDTLVFTNDHDSRPLIMVRK</sequence>
<evidence type="ECO:0000256" key="1">
    <source>
        <dbReference type="SAM" id="MobiDB-lite"/>
    </source>
</evidence>
<gene>
    <name evidence="3" type="ORF">JF544_07805</name>
</gene>
<feature type="compositionally biased region" description="Basic and acidic residues" evidence="1">
    <location>
        <begin position="21"/>
        <end position="37"/>
    </location>
</feature>
<dbReference type="EMBL" id="JAEKJY010000002">
    <property type="protein sequence ID" value="MBN8235152.1"/>
    <property type="molecule type" value="Genomic_DNA"/>
</dbReference>
<keyword evidence="4" id="KW-1185">Reference proteome</keyword>
<evidence type="ECO:0008006" key="5">
    <source>
        <dbReference type="Google" id="ProtNLM"/>
    </source>
</evidence>
<comment type="caution">
    <text evidence="3">The sequence shown here is derived from an EMBL/GenBank/DDBJ whole genome shotgun (WGS) entry which is preliminary data.</text>
</comment>
<feature type="region of interest" description="Disordered" evidence="1">
    <location>
        <begin position="21"/>
        <end position="125"/>
    </location>
</feature>
<protein>
    <recommendedName>
        <fullName evidence="5">Lipocalin-like domain-containing protein</fullName>
    </recommendedName>
</protein>
<proteinExistence type="predicted"/>
<evidence type="ECO:0000256" key="2">
    <source>
        <dbReference type="SAM" id="SignalP"/>
    </source>
</evidence>
<feature type="compositionally biased region" description="Acidic residues" evidence="1">
    <location>
        <begin position="38"/>
        <end position="104"/>
    </location>
</feature>
<feature type="chain" id="PRO_5045481147" description="Lipocalin-like domain-containing protein" evidence="2">
    <location>
        <begin position="20"/>
        <end position="296"/>
    </location>
</feature>
<reference evidence="3 4" key="1">
    <citation type="submission" date="2020-12" db="EMBL/GenBank/DDBJ databases">
        <title>Oil enriched cultivation method for isolating marine PHA-producing bacteria.</title>
        <authorList>
            <person name="Zheng W."/>
            <person name="Yu S."/>
            <person name="Huang Y."/>
        </authorList>
    </citation>
    <scope>NUCLEOTIDE SEQUENCE [LARGE SCALE GENOMIC DNA]</scope>
    <source>
        <strain evidence="3 4">SY-2-6</strain>
    </source>
</reference>
<name>A0ABS3DUZ9_9BACI</name>